<organism evidence="2 3">
    <name type="scientific">Escherichia coli (strain SE11)</name>
    <dbReference type="NCBI Taxonomy" id="409438"/>
    <lineage>
        <taxon>Bacteria</taxon>
        <taxon>Pseudomonadati</taxon>
        <taxon>Pseudomonadota</taxon>
        <taxon>Gammaproteobacteria</taxon>
        <taxon>Enterobacterales</taxon>
        <taxon>Enterobacteriaceae</taxon>
        <taxon>Escherichia</taxon>
    </lineage>
</organism>
<accession>A0A979H167</accession>
<reference evidence="2 3" key="1">
    <citation type="journal article" date="2008" name="DNA Res.">
        <title>Complete genome sequence and comparative analysis of the wild-type commensal Escherichia coli strain SE11 isolated from a healthy adult.</title>
        <authorList>
            <person name="Oshima K."/>
            <person name="Toh H."/>
            <person name="Ogura Y."/>
            <person name="Sasamoto H."/>
            <person name="Morita H."/>
            <person name="Park S.-H."/>
            <person name="Ooka T."/>
            <person name="Iyoda S."/>
            <person name="Taylor T.D."/>
            <person name="Hayashi T."/>
            <person name="Itoh K."/>
            <person name="Hattori M."/>
        </authorList>
    </citation>
    <scope>NUCLEOTIDE SEQUENCE [LARGE SCALE GENOMIC DNA]</scope>
    <source>
        <strain evidence="2 3">SE11</strain>
    </source>
</reference>
<evidence type="ECO:0000256" key="1">
    <source>
        <dbReference type="SAM" id="MobiDB-lite"/>
    </source>
</evidence>
<evidence type="ECO:0000313" key="3">
    <source>
        <dbReference type="Proteomes" id="UP000008199"/>
    </source>
</evidence>
<dbReference type="KEGG" id="ecy:ECSE_0853"/>
<gene>
    <name evidence="2" type="ordered locus">ECSE_0853</name>
</gene>
<evidence type="ECO:0000313" key="2">
    <source>
        <dbReference type="EMBL" id="BAG76377.1"/>
    </source>
</evidence>
<name>A0A979H167_ECOSE</name>
<dbReference type="AlphaFoldDB" id="A0A979H167"/>
<feature type="region of interest" description="Disordered" evidence="1">
    <location>
        <begin position="26"/>
        <end position="53"/>
    </location>
</feature>
<sequence>MLVVKCRMRRKRLIRPTKACKFNILQSSRRPDKRSASGSFAFVHQPDAGHSPA</sequence>
<dbReference type="EMBL" id="AP009240">
    <property type="protein sequence ID" value="BAG76377.1"/>
    <property type="molecule type" value="Genomic_DNA"/>
</dbReference>
<evidence type="ECO:0008006" key="4">
    <source>
        <dbReference type="Google" id="ProtNLM"/>
    </source>
</evidence>
<dbReference type="Proteomes" id="UP000008199">
    <property type="component" value="Chromosome"/>
</dbReference>
<proteinExistence type="predicted"/>
<protein>
    <recommendedName>
        <fullName evidence="4">Phosphopantetheinyl transferase</fullName>
    </recommendedName>
</protein>